<dbReference type="AlphaFoldDB" id="A0A8H3E4T5"/>
<dbReference type="EMBL" id="CAJNJQ010002261">
    <property type="protein sequence ID" value="CAE7170676.1"/>
    <property type="molecule type" value="Genomic_DNA"/>
</dbReference>
<comment type="caution">
    <text evidence="2">The sequence shown here is derived from an EMBL/GenBank/DDBJ whole genome shotgun (WGS) entry which is preliminary data.</text>
</comment>
<dbReference type="GO" id="GO:0005524">
    <property type="term" value="F:ATP binding"/>
    <property type="evidence" value="ECO:0007669"/>
    <property type="project" value="InterPro"/>
</dbReference>
<reference evidence="2" key="1">
    <citation type="submission" date="2021-01" db="EMBL/GenBank/DDBJ databases">
        <authorList>
            <person name="Kaushik A."/>
        </authorList>
    </citation>
    <scope>NUCLEOTIDE SEQUENCE</scope>
    <source>
        <strain evidence="2">AG5</strain>
    </source>
</reference>
<dbReference type="InterPro" id="IPR011009">
    <property type="entry name" value="Kinase-like_dom_sf"/>
</dbReference>
<dbReference type="SUPFAM" id="SSF56112">
    <property type="entry name" value="Protein kinase-like (PK-like)"/>
    <property type="match status" value="1"/>
</dbReference>
<proteinExistence type="predicted"/>
<feature type="domain" description="Protein kinase" evidence="1">
    <location>
        <begin position="4"/>
        <end position="98"/>
    </location>
</feature>
<dbReference type="InterPro" id="IPR000719">
    <property type="entry name" value="Prot_kinase_dom"/>
</dbReference>
<protein>
    <recommendedName>
        <fullName evidence="1">Protein kinase domain-containing protein</fullName>
    </recommendedName>
</protein>
<organism evidence="2 3">
    <name type="scientific">Rhizoctonia solani</name>
    <dbReference type="NCBI Taxonomy" id="456999"/>
    <lineage>
        <taxon>Eukaryota</taxon>
        <taxon>Fungi</taxon>
        <taxon>Dikarya</taxon>
        <taxon>Basidiomycota</taxon>
        <taxon>Agaricomycotina</taxon>
        <taxon>Agaricomycetes</taxon>
        <taxon>Cantharellales</taxon>
        <taxon>Ceratobasidiaceae</taxon>
        <taxon>Rhizoctonia</taxon>
    </lineage>
</organism>
<evidence type="ECO:0000313" key="3">
    <source>
        <dbReference type="Proteomes" id="UP000663827"/>
    </source>
</evidence>
<evidence type="ECO:0000313" key="2">
    <source>
        <dbReference type="EMBL" id="CAE7170676.1"/>
    </source>
</evidence>
<evidence type="ECO:0000259" key="1">
    <source>
        <dbReference type="PROSITE" id="PS50011"/>
    </source>
</evidence>
<dbReference type="Pfam" id="PF07714">
    <property type="entry name" value="PK_Tyr_Ser-Thr"/>
    <property type="match status" value="1"/>
</dbReference>
<dbReference type="Proteomes" id="UP000663827">
    <property type="component" value="Unassembled WGS sequence"/>
</dbReference>
<dbReference type="GO" id="GO:0004672">
    <property type="term" value="F:protein kinase activity"/>
    <property type="evidence" value="ECO:0007669"/>
    <property type="project" value="InterPro"/>
</dbReference>
<sequence>MDTAQDTSMIASGGVLAIYGRGEMYAGAKVAIKAWRTTALGRREYKTLKRAARELHLWSRMHHPHIHRLQGAILFRDQYLGMVSEWMDNGNLHDLFSV</sequence>
<name>A0A8H3E4T5_9AGAM</name>
<dbReference type="Gene3D" id="1.10.510.10">
    <property type="entry name" value="Transferase(Phosphotransferase) domain 1"/>
    <property type="match status" value="1"/>
</dbReference>
<dbReference type="InterPro" id="IPR001245">
    <property type="entry name" value="Ser-Thr/Tyr_kinase_cat_dom"/>
</dbReference>
<gene>
    <name evidence="2" type="ORF">RDB_LOCUS105914</name>
</gene>
<accession>A0A8H3E4T5</accession>
<dbReference type="PROSITE" id="PS50011">
    <property type="entry name" value="PROTEIN_KINASE_DOM"/>
    <property type="match status" value="1"/>
</dbReference>